<dbReference type="InterPro" id="IPR029787">
    <property type="entry name" value="Nucleotide_cyclase"/>
</dbReference>
<evidence type="ECO:0000313" key="6">
    <source>
        <dbReference type="EMBL" id="RFF29623.1"/>
    </source>
</evidence>
<evidence type="ECO:0000313" key="7">
    <source>
        <dbReference type="Proteomes" id="UP000260351"/>
    </source>
</evidence>
<dbReference type="InterPro" id="IPR000160">
    <property type="entry name" value="GGDEF_dom"/>
</dbReference>
<dbReference type="GO" id="GO:0005886">
    <property type="term" value="C:plasma membrane"/>
    <property type="evidence" value="ECO:0007669"/>
    <property type="project" value="TreeGrafter"/>
</dbReference>
<proteinExistence type="predicted"/>
<dbReference type="SUPFAM" id="SSF49879">
    <property type="entry name" value="SMAD/FHA domain"/>
    <property type="match status" value="1"/>
</dbReference>
<dbReference type="GO" id="GO:0052621">
    <property type="term" value="F:diguanylate cyclase activity"/>
    <property type="evidence" value="ECO:0007669"/>
    <property type="project" value="UniProtKB-EC"/>
</dbReference>
<comment type="catalytic activity">
    <reaction evidence="3">
        <text>2 GTP = 3',3'-c-di-GMP + 2 diphosphate</text>
        <dbReference type="Rhea" id="RHEA:24898"/>
        <dbReference type="ChEBI" id="CHEBI:33019"/>
        <dbReference type="ChEBI" id="CHEBI:37565"/>
        <dbReference type="ChEBI" id="CHEBI:58805"/>
        <dbReference type="EC" id="2.7.7.65"/>
    </reaction>
</comment>
<dbReference type="InterPro" id="IPR008984">
    <property type="entry name" value="SMAD_FHA_dom_sf"/>
</dbReference>
<dbReference type="SUPFAM" id="SSF55073">
    <property type="entry name" value="Nucleotide cyclase"/>
    <property type="match status" value="1"/>
</dbReference>
<reference evidence="6 7" key="1">
    <citation type="submission" date="2018-08" db="EMBL/GenBank/DDBJ databases">
        <title>Wenzhouxiangella salilacus sp. nov., a novel bacterium isolated from a saline lake in Xinjiang Province, China.</title>
        <authorList>
            <person name="Han S."/>
        </authorList>
    </citation>
    <scope>NUCLEOTIDE SEQUENCE [LARGE SCALE GENOMIC DNA]</scope>
    <source>
        <strain evidence="6 7">XDB06</strain>
    </source>
</reference>
<dbReference type="CDD" id="cd00060">
    <property type="entry name" value="FHA"/>
    <property type="match status" value="1"/>
</dbReference>
<sequence>MSKDSHQQPPTDGETVLLGTARASDERHEACLVIIRGARLGSRIVPGREPLIIGRAVDADFQISERSISRQHCRVFLEDGRYWIEDLGSTNHTWLNDEMIERSPLRDGDLIRISQTVLKFVDEGNIEAGYHSELHESTIRDTLTGLYNRRHAMAVLEKELARARRDEGYALALVILDLDFFKDINDEHGHLAGDGVLRQLSRIAADRVRASDTLARIGGEEFALILPDTRREEAWQLAESIRESVECETFRLGDEEHSITLSAGVATWQPGMESISELLKAADAQLYEAKTSGRNRVC</sequence>
<dbReference type="EC" id="2.7.7.65" evidence="2"/>
<dbReference type="NCBIfam" id="TIGR00254">
    <property type="entry name" value="GGDEF"/>
    <property type="match status" value="1"/>
</dbReference>
<dbReference type="AlphaFoldDB" id="A0A3E1K6G7"/>
<dbReference type="PANTHER" id="PTHR45138">
    <property type="entry name" value="REGULATORY COMPONENTS OF SENSORY TRANSDUCTION SYSTEM"/>
    <property type="match status" value="1"/>
</dbReference>
<dbReference type="Pfam" id="PF00498">
    <property type="entry name" value="FHA"/>
    <property type="match status" value="1"/>
</dbReference>
<feature type="domain" description="GGDEF" evidence="5">
    <location>
        <begin position="169"/>
        <end position="298"/>
    </location>
</feature>
<evidence type="ECO:0000256" key="3">
    <source>
        <dbReference type="ARBA" id="ARBA00034247"/>
    </source>
</evidence>
<comment type="cofactor">
    <cofactor evidence="1">
        <name>Mg(2+)</name>
        <dbReference type="ChEBI" id="CHEBI:18420"/>
    </cofactor>
</comment>
<dbReference type="EMBL" id="QUZK01000044">
    <property type="protein sequence ID" value="RFF29623.1"/>
    <property type="molecule type" value="Genomic_DNA"/>
</dbReference>
<keyword evidence="7" id="KW-1185">Reference proteome</keyword>
<dbReference type="FunFam" id="3.30.70.270:FF:000001">
    <property type="entry name" value="Diguanylate cyclase domain protein"/>
    <property type="match status" value="1"/>
</dbReference>
<dbReference type="SMART" id="SM00267">
    <property type="entry name" value="GGDEF"/>
    <property type="match status" value="1"/>
</dbReference>
<dbReference type="Proteomes" id="UP000260351">
    <property type="component" value="Unassembled WGS sequence"/>
</dbReference>
<dbReference type="GO" id="GO:0043709">
    <property type="term" value="P:cell adhesion involved in single-species biofilm formation"/>
    <property type="evidence" value="ECO:0007669"/>
    <property type="project" value="TreeGrafter"/>
</dbReference>
<evidence type="ECO:0000259" key="4">
    <source>
        <dbReference type="PROSITE" id="PS50006"/>
    </source>
</evidence>
<dbReference type="RefSeq" id="WP_116651404.1">
    <property type="nucleotide sequence ID" value="NZ_QUZK01000044.1"/>
</dbReference>
<dbReference type="SMART" id="SM00240">
    <property type="entry name" value="FHA"/>
    <property type="match status" value="1"/>
</dbReference>
<evidence type="ECO:0000256" key="2">
    <source>
        <dbReference type="ARBA" id="ARBA00012528"/>
    </source>
</evidence>
<organism evidence="6 7">
    <name type="scientific">Wenzhouxiangella sediminis</name>
    <dbReference type="NCBI Taxonomy" id="1792836"/>
    <lineage>
        <taxon>Bacteria</taxon>
        <taxon>Pseudomonadati</taxon>
        <taxon>Pseudomonadota</taxon>
        <taxon>Gammaproteobacteria</taxon>
        <taxon>Chromatiales</taxon>
        <taxon>Wenzhouxiangellaceae</taxon>
        <taxon>Wenzhouxiangella</taxon>
    </lineage>
</organism>
<dbReference type="InterPro" id="IPR050469">
    <property type="entry name" value="Diguanylate_Cyclase"/>
</dbReference>
<dbReference type="PANTHER" id="PTHR45138:SF9">
    <property type="entry name" value="DIGUANYLATE CYCLASE DGCM-RELATED"/>
    <property type="match status" value="1"/>
</dbReference>
<dbReference type="InterPro" id="IPR043128">
    <property type="entry name" value="Rev_trsase/Diguanyl_cyclase"/>
</dbReference>
<feature type="domain" description="FHA" evidence="4">
    <location>
        <begin position="51"/>
        <end position="100"/>
    </location>
</feature>
<dbReference type="Pfam" id="PF00990">
    <property type="entry name" value="GGDEF"/>
    <property type="match status" value="1"/>
</dbReference>
<dbReference type="PROSITE" id="PS50887">
    <property type="entry name" value="GGDEF"/>
    <property type="match status" value="1"/>
</dbReference>
<dbReference type="Gene3D" id="3.30.70.270">
    <property type="match status" value="1"/>
</dbReference>
<dbReference type="InterPro" id="IPR000253">
    <property type="entry name" value="FHA_dom"/>
</dbReference>
<dbReference type="PROSITE" id="PS50006">
    <property type="entry name" value="FHA_DOMAIN"/>
    <property type="match status" value="1"/>
</dbReference>
<evidence type="ECO:0000256" key="1">
    <source>
        <dbReference type="ARBA" id="ARBA00001946"/>
    </source>
</evidence>
<dbReference type="GO" id="GO:1902201">
    <property type="term" value="P:negative regulation of bacterial-type flagellum-dependent cell motility"/>
    <property type="evidence" value="ECO:0007669"/>
    <property type="project" value="TreeGrafter"/>
</dbReference>
<protein>
    <recommendedName>
        <fullName evidence="2">diguanylate cyclase</fullName>
        <ecNumber evidence="2">2.7.7.65</ecNumber>
    </recommendedName>
</protein>
<evidence type="ECO:0000259" key="5">
    <source>
        <dbReference type="PROSITE" id="PS50887"/>
    </source>
</evidence>
<dbReference type="CDD" id="cd01949">
    <property type="entry name" value="GGDEF"/>
    <property type="match status" value="1"/>
</dbReference>
<name>A0A3E1K6G7_9GAMM</name>
<dbReference type="Gene3D" id="2.60.200.20">
    <property type="match status" value="1"/>
</dbReference>
<comment type="caution">
    <text evidence="6">The sequence shown here is derived from an EMBL/GenBank/DDBJ whole genome shotgun (WGS) entry which is preliminary data.</text>
</comment>
<gene>
    <name evidence="6" type="ORF">DZC52_12080</name>
</gene>
<dbReference type="OrthoDB" id="9812260at2"/>
<accession>A0A3E1K6G7</accession>